<dbReference type="EMBL" id="LPWG01000010">
    <property type="protein sequence ID" value="ODS00141.1"/>
    <property type="molecule type" value="Genomic_DNA"/>
</dbReference>
<feature type="chain" id="PRO_5009138894" evidence="1">
    <location>
        <begin position="20"/>
        <end position="101"/>
    </location>
</feature>
<sequence>MKALVRFLVICGFAGSAFAPLGANAFEIQGEDAELPTSTAEHLGLSPTYSMPQFEGSSLAMPYTSGGDGTGFVSDYGNGIAIPAPGISQPTPAWRSGPYFR</sequence>
<keyword evidence="1" id="KW-0732">Signal</keyword>
<reference evidence="2 3" key="1">
    <citation type="journal article" date="2016" name="Environ. Microbiol.">
        <title>New Methyloceanibacter diversity from North Sea sediments includes methanotroph containing solely the soluble methane monooxygenase.</title>
        <authorList>
            <person name="Vekeman B."/>
            <person name="Kerckhof F.M."/>
            <person name="Cremers G."/>
            <person name="de Vos P."/>
            <person name="Vandamme P."/>
            <person name="Boon N."/>
            <person name="Op den Camp H.J."/>
            <person name="Heylen K."/>
        </authorList>
    </citation>
    <scope>NUCLEOTIDE SEQUENCE [LARGE SCALE GENOMIC DNA]</scope>
    <source>
        <strain evidence="2 3">R-67174</strain>
    </source>
</reference>
<dbReference type="OrthoDB" id="8451536at2"/>
<dbReference type="RefSeq" id="WP_069436953.1">
    <property type="nucleotide sequence ID" value="NZ_LPWG01000010.1"/>
</dbReference>
<keyword evidence="3" id="KW-1185">Reference proteome</keyword>
<dbReference type="AlphaFoldDB" id="A0A1E3W2Y1"/>
<evidence type="ECO:0000313" key="3">
    <source>
        <dbReference type="Proteomes" id="UP000094501"/>
    </source>
</evidence>
<name>A0A1E3W2Y1_9HYPH</name>
<evidence type="ECO:0000256" key="1">
    <source>
        <dbReference type="SAM" id="SignalP"/>
    </source>
</evidence>
<organism evidence="2 3">
    <name type="scientific">Methyloceanibacter methanicus</name>
    <dbReference type="NCBI Taxonomy" id="1774968"/>
    <lineage>
        <taxon>Bacteria</taxon>
        <taxon>Pseudomonadati</taxon>
        <taxon>Pseudomonadota</taxon>
        <taxon>Alphaproteobacteria</taxon>
        <taxon>Hyphomicrobiales</taxon>
        <taxon>Hyphomicrobiaceae</taxon>
        <taxon>Methyloceanibacter</taxon>
    </lineage>
</organism>
<comment type="caution">
    <text evidence="2">The sequence shown here is derived from an EMBL/GenBank/DDBJ whole genome shotgun (WGS) entry which is preliminary data.</text>
</comment>
<proteinExistence type="predicted"/>
<dbReference type="Proteomes" id="UP000094501">
    <property type="component" value="Unassembled WGS sequence"/>
</dbReference>
<feature type="signal peptide" evidence="1">
    <location>
        <begin position="1"/>
        <end position="19"/>
    </location>
</feature>
<protein>
    <submittedName>
        <fullName evidence="2">Uncharacterized protein</fullName>
    </submittedName>
</protein>
<accession>A0A1E3W2Y1</accession>
<gene>
    <name evidence="2" type="ORF">AUC68_03250</name>
</gene>
<evidence type="ECO:0000313" key="2">
    <source>
        <dbReference type="EMBL" id="ODS00141.1"/>
    </source>
</evidence>